<reference evidence="1" key="1">
    <citation type="submission" date="2014-09" db="EMBL/GenBank/DDBJ databases">
        <authorList>
            <person name="Magalhaes I.L.F."/>
            <person name="Oliveira U."/>
            <person name="Santos F.R."/>
            <person name="Vidigal T.H.D.A."/>
            <person name="Brescovit A.D."/>
            <person name="Santos A.J."/>
        </authorList>
    </citation>
    <scope>NUCLEOTIDE SEQUENCE</scope>
    <source>
        <tissue evidence="1">Shoot tissue taken approximately 20 cm above the soil surface</tissue>
    </source>
</reference>
<dbReference type="EMBL" id="GBRH01271645">
    <property type="protein sequence ID" value="JAD26250.1"/>
    <property type="molecule type" value="Transcribed_RNA"/>
</dbReference>
<organism evidence="1">
    <name type="scientific">Arundo donax</name>
    <name type="common">Giant reed</name>
    <name type="synonym">Donax arundinaceus</name>
    <dbReference type="NCBI Taxonomy" id="35708"/>
    <lineage>
        <taxon>Eukaryota</taxon>
        <taxon>Viridiplantae</taxon>
        <taxon>Streptophyta</taxon>
        <taxon>Embryophyta</taxon>
        <taxon>Tracheophyta</taxon>
        <taxon>Spermatophyta</taxon>
        <taxon>Magnoliopsida</taxon>
        <taxon>Liliopsida</taxon>
        <taxon>Poales</taxon>
        <taxon>Poaceae</taxon>
        <taxon>PACMAD clade</taxon>
        <taxon>Arundinoideae</taxon>
        <taxon>Arundineae</taxon>
        <taxon>Arundo</taxon>
    </lineage>
</organism>
<name>A0A0A9QLL9_ARUDO</name>
<accession>A0A0A9QLL9</accession>
<dbReference type="AlphaFoldDB" id="A0A0A9QLL9"/>
<sequence length="88" mass="10494">MAWQYRKTIYSSTIGPHQVHSNCSFTHRKMEKHFRVLANSLPVHSVHTHFSFSSSLPNSKYLNTWEKFSKHLKSVEEKLKIQELKFLY</sequence>
<proteinExistence type="predicted"/>
<evidence type="ECO:0000313" key="1">
    <source>
        <dbReference type="EMBL" id="JAD26250.1"/>
    </source>
</evidence>
<reference evidence="1" key="2">
    <citation type="journal article" date="2015" name="Data Brief">
        <title>Shoot transcriptome of the giant reed, Arundo donax.</title>
        <authorList>
            <person name="Barrero R.A."/>
            <person name="Guerrero F.D."/>
            <person name="Moolhuijzen P."/>
            <person name="Goolsby J.A."/>
            <person name="Tidwell J."/>
            <person name="Bellgard S.E."/>
            <person name="Bellgard M.I."/>
        </authorList>
    </citation>
    <scope>NUCLEOTIDE SEQUENCE</scope>
    <source>
        <tissue evidence="1">Shoot tissue taken approximately 20 cm above the soil surface</tissue>
    </source>
</reference>
<protein>
    <submittedName>
        <fullName evidence="1">Uncharacterized protein</fullName>
    </submittedName>
</protein>